<protein>
    <submittedName>
        <fullName evidence="1">Uncharacterized protein</fullName>
    </submittedName>
</protein>
<gene>
    <name evidence="1" type="ORF">HA252_01200</name>
</gene>
<dbReference type="Proteomes" id="UP000564964">
    <property type="component" value="Unassembled WGS sequence"/>
</dbReference>
<evidence type="ECO:0000313" key="1">
    <source>
        <dbReference type="EMBL" id="HIH16002.1"/>
    </source>
</evidence>
<name>A0A7J4JE12_9ARCH</name>
<reference evidence="2" key="1">
    <citation type="journal article" date="2020" name="bioRxiv">
        <title>A rank-normalized archaeal taxonomy based on genome phylogeny resolves widespread incomplete and uneven classifications.</title>
        <authorList>
            <person name="Rinke C."/>
            <person name="Chuvochina M."/>
            <person name="Mussig A.J."/>
            <person name="Chaumeil P.-A."/>
            <person name="Waite D.W."/>
            <person name="Whitman W.B."/>
            <person name="Parks D.H."/>
            <person name="Hugenholtz P."/>
        </authorList>
    </citation>
    <scope>NUCLEOTIDE SEQUENCE [LARGE SCALE GENOMIC DNA]</scope>
</reference>
<organism evidence="1 2">
    <name type="scientific">Candidatus Iainarchaeum sp</name>
    <dbReference type="NCBI Taxonomy" id="3101447"/>
    <lineage>
        <taxon>Archaea</taxon>
        <taxon>Candidatus Iainarchaeota</taxon>
        <taxon>Candidatus Iainarchaeia</taxon>
        <taxon>Candidatus Iainarchaeales</taxon>
        <taxon>Candidatus Iainarchaeaceae</taxon>
        <taxon>Candidatus Iainarchaeum</taxon>
    </lineage>
</organism>
<sequence>MEFVTLFLLELVGALLLGHAALAVYKPAGGRGKAFAGLAGASRVSRGLAADPLAVDPPVIQPHYKTIGTNGHKLEEKLRDMASLQRALAEKVSMAHQGLSDVERGLVLREARAEDAVNRKLTKLENFRANTEVELLALKEILDEMSKSAAASDTGKYRKKIEAVDKNLKDLEKDLHKIIYNRSKPESS</sequence>
<dbReference type="AlphaFoldDB" id="A0A7J4JE12"/>
<accession>A0A7J4JE12</accession>
<evidence type="ECO:0000313" key="2">
    <source>
        <dbReference type="Proteomes" id="UP000564964"/>
    </source>
</evidence>
<dbReference type="EMBL" id="DUGH01000027">
    <property type="protein sequence ID" value="HIH16002.1"/>
    <property type="molecule type" value="Genomic_DNA"/>
</dbReference>
<comment type="caution">
    <text evidence="1">The sequence shown here is derived from an EMBL/GenBank/DDBJ whole genome shotgun (WGS) entry which is preliminary data.</text>
</comment>
<proteinExistence type="predicted"/>